<feature type="binding site" evidence="12">
    <location>
        <position position="350"/>
    </location>
    <ligand>
        <name>ATP</name>
        <dbReference type="ChEBI" id="CHEBI:30616"/>
    </ligand>
</feature>
<dbReference type="PROSITE" id="PS00108">
    <property type="entry name" value="PROTEIN_KINASE_ST"/>
    <property type="match status" value="1"/>
</dbReference>
<dbReference type="SMART" id="SM00220">
    <property type="entry name" value="S_TKc"/>
    <property type="match status" value="1"/>
</dbReference>
<evidence type="ECO:0000256" key="10">
    <source>
        <dbReference type="ARBA" id="ARBA00023136"/>
    </source>
</evidence>
<evidence type="ECO:0000313" key="15">
    <source>
        <dbReference type="Proteomes" id="UP001161247"/>
    </source>
</evidence>
<name>A0AAV1CRW9_OLDCO</name>
<organism evidence="14 15">
    <name type="scientific">Oldenlandia corymbosa var. corymbosa</name>
    <dbReference type="NCBI Taxonomy" id="529605"/>
    <lineage>
        <taxon>Eukaryota</taxon>
        <taxon>Viridiplantae</taxon>
        <taxon>Streptophyta</taxon>
        <taxon>Embryophyta</taxon>
        <taxon>Tracheophyta</taxon>
        <taxon>Spermatophyta</taxon>
        <taxon>Magnoliopsida</taxon>
        <taxon>eudicotyledons</taxon>
        <taxon>Gunneridae</taxon>
        <taxon>Pentapetalae</taxon>
        <taxon>asterids</taxon>
        <taxon>lamiids</taxon>
        <taxon>Gentianales</taxon>
        <taxon>Rubiaceae</taxon>
        <taxon>Rubioideae</taxon>
        <taxon>Spermacoceae</taxon>
        <taxon>Hedyotis-Oldenlandia complex</taxon>
        <taxon>Oldenlandia</taxon>
    </lineage>
</organism>
<keyword evidence="8 12" id="KW-0067">ATP-binding</keyword>
<protein>
    <submittedName>
        <fullName evidence="14">OLC1v1033770C2</fullName>
    </submittedName>
</protein>
<keyword evidence="4" id="KW-0812">Transmembrane</keyword>
<keyword evidence="15" id="KW-1185">Reference proteome</keyword>
<dbReference type="Pfam" id="PF13947">
    <property type="entry name" value="GUB_WAK_bind"/>
    <property type="match status" value="1"/>
</dbReference>
<dbReference type="InterPro" id="IPR011009">
    <property type="entry name" value="Kinase-like_dom_sf"/>
</dbReference>
<dbReference type="PROSITE" id="PS00107">
    <property type="entry name" value="PROTEIN_KINASE_ATP"/>
    <property type="match status" value="1"/>
</dbReference>
<gene>
    <name evidence="14" type="ORF">OLC1_LOCUS7869</name>
</gene>
<dbReference type="InterPro" id="IPR008709">
    <property type="entry name" value="Neurochondrin"/>
</dbReference>
<dbReference type="FunFam" id="3.30.200.20:FF:000178">
    <property type="entry name" value="serine/threonine-protein kinase PBS1-like"/>
    <property type="match status" value="1"/>
</dbReference>
<keyword evidence="9" id="KW-1133">Transmembrane helix</keyword>
<dbReference type="SUPFAM" id="SSF56112">
    <property type="entry name" value="Protein kinase-like (PK-like)"/>
    <property type="match status" value="1"/>
</dbReference>
<dbReference type="EMBL" id="OX459120">
    <property type="protein sequence ID" value="CAI9097367.1"/>
    <property type="molecule type" value="Genomic_DNA"/>
</dbReference>
<dbReference type="Pfam" id="PF00069">
    <property type="entry name" value="Pkinase"/>
    <property type="match status" value="1"/>
</dbReference>
<keyword evidence="6 12" id="KW-0547">Nucleotide-binding</keyword>
<dbReference type="Proteomes" id="UP001161247">
    <property type="component" value="Chromosome 3"/>
</dbReference>
<dbReference type="InterPro" id="IPR017441">
    <property type="entry name" value="Protein_kinase_ATP_BS"/>
</dbReference>
<evidence type="ECO:0000256" key="3">
    <source>
        <dbReference type="ARBA" id="ARBA00022679"/>
    </source>
</evidence>
<dbReference type="GO" id="GO:0030247">
    <property type="term" value="F:polysaccharide binding"/>
    <property type="evidence" value="ECO:0007669"/>
    <property type="project" value="InterPro"/>
</dbReference>
<accession>A0AAV1CRW9</accession>
<evidence type="ECO:0000256" key="8">
    <source>
        <dbReference type="ARBA" id="ARBA00022840"/>
    </source>
</evidence>
<evidence type="ECO:0000256" key="6">
    <source>
        <dbReference type="ARBA" id="ARBA00022741"/>
    </source>
</evidence>
<dbReference type="Gene3D" id="3.30.200.20">
    <property type="entry name" value="Phosphorylase Kinase, domain 1"/>
    <property type="match status" value="1"/>
</dbReference>
<keyword evidence="11" id="KW-0325">Glycoprotein</keyword>
<dbReference type="Gene3D" id="1.10.510.10">
    <property type="entry name" value="Transferase(Phosphotransferase) domain 1"/>
    <property type="match status" value="1"/>
</dbReference>
<dbReference type="PANTHER" id="PTHR27009">
    <property type="entry name" value="RUST RESISTANCE KINASE LR10-RELATED"/>
    <property type="match status" value="1"/>
</dbReference>
<evidence type="ECO:0000256" key="4">
    <source>
        <dbReference type="ARBA" id="ARBA00022692"/>
    </source>
</evidence>
<feature type="domain" description="Protein kinase" evidence="13">
    <location>
        <begin position="322"/>
        <end position="604"/>
    </location>
</feature>
<keyword evidence="7" id="KW-0418">Kinase</keyword>
<evidence type="ECO:0000256" key="2">
    <source>
        <dbReference type="ARBA" id="ARBA00022527"/>
    </source>
</evidence>
<dbReference type="InterPro" id="IPR008271">
    <property type="entry name" value="Ser/Thr_kinase_AS"/>
</dbReference>
<evidence type="ECO:0000259" key="13">
    <source>
        <dbReference type="SMART" id="SM00220"/>
    </source>
</evidence>
<dbReference type="Pfam" id="PF05536">
    <property type="entry name" value="Neurochondrin"/>
    <property type="match status" value="1"/>
</dbReference>
<comment type="subcellular location">
    <subcellularLocation>
        <location evidence="1">Membrane</location>
        <topology evidence="1">Single-pass type I membrane protein</topology>
    </subcellularLocation>
</comment>
<evidence type="ECO:0000256" key="11">
    <source>
        <dbReference type="ARBA" id="ARBA00023180"/>
    </source>
</evidence>
<evidence type="ECO:0000313" key="14">
    <source>
        <dbReference type="EMBL" id="CAI9097367.1"/>
    </source>
</evidence>
<evidence type="ECO:0000256" key="9">
    <source>
        <dbReference type="ARBA" id="ARBA00022989"/>
    </source>
</evidence>
<dbReference type="FunFam" id="1.10.510.10:FF:000590">
    <property type="entry name" value="PR5-like receptor kinase"/>
    <property type="match status" value="1"/>
</dbReference>
<dbReference type="AlphaFoldDB" id="A0AAV1CRW9"/>
<evidence type="ECO:0000256" key="12">
    <source>
        <dbReference type="PROSITE-ProRule" id="PRU10141"/>
    </source>
</evidence>
<dbReference type="GO" id="GO:0005524">
    <property type="term" value="F:ATP binding"/>
    <property type="evidence" value="ECO:0007669"/>
    <property type="project" value="UniProtKB-UniRule"/>
</dbReference>
<dbReference type="InterPro" id="IPR025287">
    <property type="entry name" value="WAK_GUB"/>
</dbReference>
<dbReference type="InterPro" id="IPR000719">
    <property type="entry name" value="Prot_kinase_dom"/>
</dbReference>
<dbReference type="InterPro" id="IPR045874">
    <property type="entry name" value="LRK10/LRL21-25-like"/>
</dbReference>
<dbReference type="GO" id="GO:0004674">
    <property type="term" value="F:protein serine/threonine kinase activity"/>
    <property type="evidence" value="ECO:0007669"/>
    <property type="project" value="UniProtKB-KW"/>
</dbReference>
<keyword evidence="2" id="KW-0723">Serine/threonine-protein kinase</keyword>
<sequence>MEVMRRRRLMGLGFGTFFAFSIIFLQSPMLILAGNQPDDNNDLCAERKCSPDGPAVRFPFVLREKQPQYCGYNSGFNLHCYQSNRTILELPSSSIKVKVTNISYSSQMIEVRFVETCFAKHLSDLDISTTPFSYPSPDSRNFFYEVGRYSLFNCSSMSREYESQWVRIDCLGHHRYKVYAANSSLEVRDRADSLESCTKMYDTKSVSSSIFYTGSMELIWSLPLCRKCESRGGICRWKKGSRSLIDCLGGNKHHSGILQKLLISGPIIGCLLLILAISAIRLAYSAMKVNREDQRRLKKFLQDYAAMQPTRYSYAEIKRITSDFKDKLGEGGYGNVYKGKVSNNIYVAVKVLHSSADNGEEFINEVGIIGRIHHVNVVRLLGFCADGYERALVYEFLPNGSLDKFIFPDDQEHHTLGMERLQDIALGIARGIEYLHQGCEQRILHFDIKPHNILLDENYNPKISDFGLAKMCEKGKSEVSMTAARGTMGYIAPEVFSRHFGNVSYKSDIYSFGMLLLEMVGKRKNINADAQNISQVYFPEWIYGRLTEGEDLRIQVDDKEDGEYKIGKKLAIVGLWCIQWNPVNRPSIKSVLQMLEGIGEDHILPPNPFVSGKAGNPEDRHYNKQLGDKARKSVFMKLEAPPSYLSDLIPAMDTAAQAVPSLLLMEDCLKLLGGETVPSSSALLEDCLKLLGEEADCRRLAGLFLITKVCKNKDDYSGIIQVYHALGLQLFLRLLRTAGKAVGRGDDGGGAYLEISVTVLAAFCRVPQIAASSRILPVVPLLFQILSTGISVLSSRIEDCYEILYLVANASEDGVRALYKSGGIQFLASQMPNLPLLVGSNNAVKYAMELVQLMLTKLPSKKTYIKHPSELAMLVVEASRIFGLSLHTDNDVKFKAAFHFISLILSSQYSAPVHEALWSLQKDFQQYCLVN</sequence>
<reference evidence="14" key="1">
    <citation type="submission" date="2023-03" db="EMBL/GenBank/DDBJ databases">
        <authorList>
            <person name="Julca I."/>
        </authorList>
    </citation>
    <scope>NUCLEOTIDE SEQUENCE</scope>
</reference>
<dbReference type="GO" id="GO:0016020">
    <property type="term" value="C:membrane"/>
    <property type="evidence" value="ECO:0007669"/>
    <property type="project" value="UniProtKB-SubCell"/>
</dbReference>
<evidence type="ECO:0000256" key="7">
    <source>
        <dbReference type="ARBA" id="ARBA00022777"/>
    </source>
</evidence>
<proteinExistence type="predicted"/>
<evidence type="ECO:0000256" key="5">
    <source>
        <dbReference type="ARBA" id="ARBA00022729"/>
    </source>
</evidence>
<keyword evidence="3" id="KW-0808">Transferase</keyword>
<keyword evidence="5" id="KW-0732">Signal</keyword>
<evidence type="ECO:0000256" key="1">
    <source>
        <dbReference type="ARBA" id="ARBA00004479"/>
    </source>
</evidence>
<keyword evidence="10" id="KW-0472">Membrane</keyword>